<keyword evidence="14" id="KW-0539">Nucleus</keyword>
<evidence type="ECO:0000256" key="5">
    <source>
        <dbReference type="ARBA" id="ARBA00022598"/>
    </source>
</evidence>
<keyword evidence="8 16" id="KW-0547">Nucleotide-binding</keyword>
<evidence type="ECO:0000256" key="9">
    <source>
        <dbReference type="ARBA" id="ARBA00022763"/>
    </source>
</evidence>
<feature type="compositionally biased region" description="Basic and acidic residues" evidence="18">
    <location>
        <begin position="818"/>
        <end position="840"/>
    </location>
</feature>
<dbReference type="PROSITE" id="PS50160">
    <property type="entry name" value="DNA_LIGASE_A3"/>
    <property type="match status" value="1"/>
</dbReference>
<keyword evidence="7" id="KW-0677">Repeat</keyword>
<evidence type="ECO:0000256" key="11">
    <source>
        <dbReference type="ARBA" id="ARBA00022842"/>
    </source>
</evidence>
<comment type="similarity">
    <text evidence="4 17">Belongs to the ATP-dependent DNA ligase family.</text>
</comment>
<dbReference type="InterPro" id="IPR036599">
    <property type="entry name" value="DNA_ligase_N_sf"/>
</dbReference>
<evidence type="ECO:0000256" key="3">
    <source>
        <dbReference type="ARBA" id="ARBA00005851"/>
    </source>
</evidence>
<dbReference type="GO" id="GO:0006297">
    <property type="term" value="P:nucleotide-excision repair, DNA gap filling"/>
    <property type="evidence" value="ECO:0007669"/>
    <property type="project" value="TreeGrafter"/>
</dbReference>
<feature type="domain" description="BRCT" evidence="20">
    <location>
        <begin position="1050"/>
        <end position="1116"/>
    </location>
</feature>
<dbReference type="PROSITE" id="PS00333">
    <property type="entry name" value="DNA_LIGASE_A2"/>
    <property type="match status" value="1"/>
</dbReference>
<dbReference type="InterPro" id="IPR029710">
    <property type="entry name" value="LIG4"/>
</dbReference>
<organism evidence="21 22">
    <name type="scientific">Thlaspi arvense</name>
    <name type="common">Field penny-cress</name>
    <dbReference type="NCBI Taxonomy" id="13288"/>
    <lineage>
        <taxon>Eukaryota</taxon>
        <taxon>Viridiplantae</taxon>
        <taxon>Streptophyta</taxon>
        <taxon>Embryophyta</taxon>
        <taxon>Tracheophyta</taxon>
        <taxon>Spermatophyta</taxon>
        <taxon>Magnoliopsida</taxon>
        <taxon>eudicotyledons</taxon>
        <taxon>Gunneridae</taxon>
        <taxon>Pentapetalae</taxon>
        <taxon>rosids</taxon>
        <taxon>malvids</taxon>
        <taxon>Brassicales</taxon>
        <taxon>Brassicaceae</taxon>
        <taxon>Thlaspideae</taxon>
        <taxon>Thlaspi</taxon>
    </lineage>
</organism>
<dbReference type="GO" id="GO:0006303">
    <property type="term" value="P:double-strand break repair via nonhomologous end joining"/>
    <property type="evidence" value="ECO:0007669"/>
    <property type="project" value="TreeGrafter"/>
</dbReference>
<evidence type="ECO:0000256" key="16">
    <source>
        <dbReference type="RuleBase" id="RU000617"/>
    </source>
</evidence>
<dbReference type="InterPro" id="IPR001398">
    <property type="entry name" value="Macrophage_inhib_fac"/>
</dbReference>
<evidence type="ECO:0000256" key="18">
    <source>
        <dbReference type="SAM" id="MobiDB-lite"/>
    </source>
</evidence>
<dbReference type="Gene3D" id="1.10.3260.10">
    <property type="entry name" value="DNA ligase, ATP-dependent, N-terminal domain"/>
    <property type="match status" value="2"/>
</dbReference>
<dbReference type="Pfam" id="PF04679">
    <property type="entry name" value="DNA_ligase_A_C"/>
    <property type="match status" value="1"/>
</dbReference>
<evidence type="ECO:0000256" key="7">
    <source>
        <dbReference type="ARBA" id="ARBA00022737"/>
    </source>
</evidence>
<feature type="compositionally biased region" description="Basic and acidic residues" evidence="18">
    <location>
        <begin position="1361"/>
        <end position="1373"/>
    </location>
</feature>
<evidence type="ECO:0000256" key="13">
    <source>
        <dbReference type="ARBA" id="ARBA00023204"/>
    </source>
</evidence>
<feature type="compositionally biased region" description="Basic residues" evidence="18">
    <location>
        <begin position="1229"/>
        <end position="1241"/>
    </location>
</feature>
<name>A0AAU9SRQ5_THLAR</name>
<dbReference type="Pfam" id="PF01187">
    <property type="entry name" value="MIF"/>
    <property type="match status" value="1"/>
</dbReference>
<evidence type="ECO:0000256" key="12">
    <source>
        <dbReference type="ARBA" id="ARBA00023172"/>
    </source>
</evidence>
<dbReference type="SMART" id="SM00292">
    <property type="entry name" value="BRCT"/>
    <property type="match status" value="2"/>
</dbReference>
<gene>
    <name evidence="21" type="ORF">TAV2_LOCUS22268</name>
</gene>
<dbReference type="EC" id="6.5.1.1" evidence="16"/>
<feature type="region of interest" description="Disordered" evidence="18">
    <location>
        <begin position="813"/>
        <end position="840"/>
    </location>
</feature>
<dbReference type="GO" id="GO:0005524">
    <property type="term" value="F:ATP binding"/>
    <property type="evidence" value="ECO:0007669"/>
    <property type="project" value="UniProtKB-KW"/>
</dbReference>
<evidence type="ECO:0000256" key="15">
    <source>
        <dbReference type="ARBA" id="ARBA00034003"/>
    </source>
</evidence>
<dbReference type="Gene3D" id="3.30.429.10">
    <property type="entry name" value="Macrophage Migration Inhibitory Factor"/>
    <property type="match status" value="1"/>
</dbReference>
<reference evidence="21 22" key="1">
    <citation type="submission" date="2022-03" db="EMBL/GenBank/DDBJ databases">
        <authorList>
            <person name="Nunn A."/>
            <person name="Chopra R."/>
            <person name="Nunn A."/>
            <person name="Contreras Garrido A."/>
        </authorList>
    </citation>
    <scope>NUCLEOTIDE SEQUENCE [LARGE SCALE GENOMIC DNA]</scope>
</reference>
<dbReference type="InterPro" id="IPR001357">
    <property type="entry name" value="BRCT_dom"/>
</dbReference>
<dbReference type="PROSITE" id="PS50172">
    <property type="entry name" value="BRCT"/>
    <property type="match status" value="2"/>
</dbReference>
<evidence type="ECO:0000256" key="8">
    <source>
        <dbReference type="ARBA" id="ARBA00022741"/>
    </source>
</evidence>
<keyword evidence="13 16" id="KW-0234">DNA repair</keyword>
<evidence type="ECO:0000259" key="20">
    <source>
        <dbReference type="PROSITE" id="PS50172"/>
    </source>
</evidence>
<dbReference type="GO" id="GO:0006310">
    <property type="term" value="P:DNA recombination"/>
    <property type="evidence" value="ECO:0007669"/>
    <property type="project" value="UniProtKB-KW"/>
</dbReference>
<dbReference type="GO" id="GO:0032807">
    <property type="term" value="C:DNA ligase IV complex"/>
    <property type="evidence" value="ECO:0007669"/>
    <property type="project" value="TreeGrafter"/>
</dbReference>
<dbReference type="GO" id="GO:0003910">
    <property type="term" value="F:DNA ligase (ATP) activity"/>
    <property type="evidence" value="ECO:0007669"/>
    <property type="project" value="UniProtKB-EC"/>
</dbReference>
<feature type="compositionally biased region" description="Basic residues" evidence="18">
    <location>
        <begin position="1250"/>
        <end position="1259"/>
    </location>
</feature>
<dbReference type="InterPro" id="IPR014347">
    <property type="entry name" value="Tautomerase/MIF_sf"/>
</dbReference>
<dbReference type="CDD" id="cd17717">
    <property type="entry name" value="BRCT_DNA_ligase_IV_rpt2"/>
    <property type="match status" value="1"/>
</dbReference>
<dbReference type="Pfam" id="PF01068">
    <property type="entry name" value="DNA_ligase_A_M"/>
    <property type="match status" value="1"/>
</dbReference>
<feature type="compositionally biased region" description="Polar residues" evidence="18">
    <location>
        <begin position="1151"/>
        <end position="1168"/>
    </location>
</feature>
<sequence>MDERCYSFVQYSSLGSFKGLKLIIISEGKAKLFDLSEESRKMPTLNLFTNIPVDTVTCSDILKDATKAVAKIIGKPESYVMILLNSGVPIAFAGTEEPAAYGELISIGGLGAGVNGKLSETIAEILQVKLSIDSSRFYINDPSSDTMDQLSETRVSNGDEEAISTFYWERRVAVNKPKFVLYRPCDFTNATCFSGKLFASLLSMTEEIKFSVLVSLFNWIQKSKTSSQKRSKFRKFLDTYCKPSDYFVAVRLIIPSLDRERGSYGLKESVLATCLIDALGISRDAPDAVRLLNWRKGGTAKAGANAGNFSLIAAEVLQQRQGMSSGGLSIKELNDLLDRLASSENSGENFCSFNSDSEDECAGNEVDLKLGMSEKSIFQEFHPDAEDLFNVTCDLKLVCEKLRDRHQRHKRQDIEVGKAVRPQLAMRIGDVNAAWKKLHGKDVVAECKFDGDRIQIHKNGTGIHYFSRNFLDHSEYAHAMSDLIVQNILADKCILDGEMLVWDTSLNRFAEFGSNQEIAKAAREGLDSHKQCPHSRISQRNHFRDIIFLDLVLDVAFDVLYVGDTSVIHQSLKERHELLRKVVKPLKGRLEVLVPEGGLNVHRPSGEPSWSIVAHSAADVERFFKETVENRDEGVLLKDLGSKWEPGDRSGKWMKLKPEYIRAGSDLDVLIIGGYYGSGRRGGEVAQFLVALADRAEANVYPRRVGTGLSDDELDTVVSKLKPYFRKNEHPKKAPPSFYQVTNHSKERPDVWIENPEKSVILSITSDIRTIRSEVFVAPYSLRFPRIDKVRYDKPWHECLDVQDFVELVNSSNGTTQKQKESESTQEHPKVIKSSKRGEKKSVSLVPPQFIQTDVSDIKGKTSIFSNMIFYFVNLPRSHSLDTFHKMVVENGGKFSMNLNNSVTHCIAAESSGIKYQAAKRQRDVIHFSWVSCSFDVSSNEKAPTSRRYFLHLTDASRTKLQDEIDEFSDSYFWDLDLEGLRQVLSNAKQFEDSKSIEYYKKKLCPEKRWSCLFGCCIYFYAYSQALSTEEETLLGIMAKRLALEVLMGGGKVSNNLAHASHLVVLAEDSLDFTTVSKSETEKRHLLKRRLHVVSSQWLEDSLQREQKLCEDVYSLRPKDMEESDTEESDKCEHDTTEVASCGGAQIEEPVSSQMAITSSRGRSNTRAVNKRGRSSTSSLKRVQRRRGKQPSKIGGDETEESDASDEKVSTRLSDIAEETDSLGEAQRNSKRGTSAKRGKSRVGQTQRVQRSRRGKKPSKIGGDESEENDDFDDKKNEYADAEESNAAGRLVEDNEETRDSDIAKYKESLQRDNTVAAGEASQDSRNAYTEMDTIEKQQIHEDPVQAMLMDMIPSLGLKKTETSNRITEESRLAKVSGECESSEKRKLGAETDNTSVNAEAEAEADAVPPPVKKKKVSYRDVAGELLKD</sequence>
<dbReference type="GO" id="GO:0046872">
    <property type="term" value="F:metal ion binding"/>
    <property type="evidence" value="ECO:0007669"/>
    <property type="project" value="UniProtKB-KW"/>
</dbReference>
<dbReference type="InterPro" id="IPR044125">
    <property type="entry name" value="Adenylation_DNA_ligase_IV"/>
</dbReference>
<dbReference type="PANTHER" id="PTHR45997:SF1">
    <property type="entry name" value="DNA LIGASE 4"/>
    <property type="match status" value="1"/>
</dbReference>
<keyword evidence="5 16" id="KW-0436">Ligase</keyword>
<dbReference type="NCBIfam" id="TIGR00574">
    <property type="entry name" value="dnl1"/>
    <property type="match status" value="1"/>
</dbReference>
<feature type="compositionally biased region" description="Basic and acidic residues" evidence="18">
    <location>
        <begin position="1298"/>
        <end position="1311"/>
    </location>
</feature>
<feature type="domain" description="BRCT" evidence="20">
    <location>
        <begin position="860"/>
        <end position="931"/>
    </location>
</feature>
<evidence type="ECO:0000259" key="19">
    <source>
        <dbReference type="PROSITE" id="PS50160"/>
    </source>
</evidence>
<evidence type="ECO:0000313" key="22">
    <source>
        <dbReference type="Proteomes" id="UP000836841"/>
    </source>
</evidence>
<dbReference type="InterPro" id="IPR012340">
    <property type="entry name" value="NA-bd_OB-fold"/>
</dbReference>
<comment type="cofactor">
    <cofactor evidence="1">
        <name>Mg(2+)</name>
        <dbReference type="ChEBI" id="CHEBI:18420"/>
    </cofactor>
</comment>
<evidence type="ECO:0000256" key="10">
    <source>
        <dbReference type="ARBA" id="ARBA00022840"/>
    </source>
</evidence>
<keyword evidence="22" id="KW-1185">Reference proteome</keyword>
<keyword evidence="12 16" id="KW-0233">DNA recombination</keyword>
<dbReference type="InterPro" id="IPR016059">
    <property type="entry name" value="DNA_ligase_ATP-dep_CS"/>
</dbReference>
<dbReference type="Gene3D" id="3.40.50.10190">
    <property type="entry name" value="BRCT domain"/>
    <property type="match status" value="2"/>
</dbReference>
<evidence type="ECO:0000256" key="4">
    <source>
        <dbReference type="ARBA" id="ARBA00007572"/>
    </source>
</evidence>
<keyword evidence="10 16" id="KW-0067">ATP-binding</keyword>
<dbReference type="Gene3D" id="2.40.50.140">
    <property type="entry name" value="Nucleic acid-binding proteins"/>
    <property type="match status" value="1"/>
</dbReference>
<keyword evidence="6" id="KW-0479">Metal-binding</keyword>
<dbReference type="FunFam" id="1.10.3260.10:FF:000005">
    <property type="entry name" value="DNA ligase"/>
    <property type="match status" value="1"/>
</dbReference>
<evidence type="ECO:0000256" key="6">
    <source>
        <dbReference type="ARBA" id="ARBA00022723"/>
    </source>
</evidence>
<dbReference type="Pfam" id="PF04675">
    <property type="entry name" value="DNA_ligase_A_N"/>
    <property type="match status" value="1"/>
</dbReference>
<dbReference type="PROSITE" id="PS00697">
    <property type="entry name" value="DNA_LIGASE_A1"/>
    <property type="match status" value="1"/>
</dbReference>
<dbReference type="Proteomes" id="UP000836841">
    <property type="component" value="Chromosome 6"/>
</dbReference>
<comment type="similarity">
    <text evidence="3">Belongs to the MIF family.</text>
</comment>
<evidence type="ECO:0000256" key="17">
    <source>
        <dbReference type="RuleBase" id="RU004196"/>
    </source>
</evidence>
<dbReference type="PANTHER" id="PTHR45997">
    <property type="entry name" value="DNA LIGASE 4"/>
    <property type="match status" value="1"/>
</dbReference>
<dbReference type="Pfam" id="PF12738">
    <property type="entry name" value="PTCB-BRCT"/>
    <property type="match status" value="1"/>
</dbReference>
<dbReference type="CDD" id="cd07903">
    <property type="entry name" value="Adenylation_DNA_ligase_IV"/>
    <property type="match status" value="1"/>
</dbReference>
<proteinExistence type="inferred from homology"/>
<evidence type="ECO:0000256" key="1">
    <source>
        <dbReference type="ARBA" id="ARBA00001946"/>
    </source>
</evidence>
<feature type="domain" description="ATP-dependent DNA ligase family profile" evidence="19">
    <location>
        <begin position="556"/>
        <end position="694"/>
    </location>
</feature>
<dbReference type="GO" id="GO:0003677">
    <property type="term" value="F:DNA binding"/>
    <property type="evidence" value="ECO:0007669"/>
    <property type="project" value="InterPro"/>
</dbReference>
<keyword evidence="11" id="KW-0460">Magnesium</keyword>
<comment type="catalytic activity">
    <reaction evidence="15 16">
        <text>ATP + (deoxyribonucleotide)n-3'-hydroxyl + 5'-phospho-(deoxyribonucleotide)m = (deoxyribonucleotide)n+m + AMP + diphosphate.</text>
        <dbReference type="EC" id="6.5.1.1"/>
    </reaction>
</comment>
<dbReference type="Gene3D" id="3.30.470.30">
    <property type="entry name" value="DNA ligase/mRNA capping enzyme"/>
    <property type="match status" value="1"/>
</dbReference>
<dbReference type="InterPro" id="IPR012309">
    <property type="entry name" value="DNA_ligase_ATP-dep_C"/>
</dbReference>
<dbReference type="SUPFAM" id="SSF50249">
    <property type="entry name" value="Nucleic acid-binding proteins"/>
    <property type="match status" value="1"/>
</dbReference>
<dbReference type="InterPro" id="IPR036420">
    <property type="entry name" value="BRCT_dom_sf"/>
</dbReference>
<comment type="subcellular location">
    <subcellularLocation>
        <location evidence="2">Nucleus</location>
    </subcellularLocation>
</comment>
<dbReference type="SUPFAM" id="SSF52113">
    <property type="entry name" value="BRCT domain"/>
    <property type="match status" value="2"/>
</dbReference>
<evidence type="ECO:0000256" key="14">
    <source>
        <dbReference type="ARBA" id="ARBA00023242"/>
    </source>
</evidence>
<feature type="region of interest" description="Disordered" evidence="18">
    <location>
        <begin position="1119"/>
        <end position="1332"/>
    </location>
</feature>
<dbReference type="GO" id="GO:0071897">
    <property type="term" value="P:DNA biosynthetic process"/>
    <property type="evidence" value="ECO:0007669"/>
    <property type="project" value="InterPro"/>
</dbReference>
<accession>A0AAU9SRQ5</accession>
<keyword evidence="9 16" id="KW-0227">DNA damage</keyword>
<feature type="region of interest" description="Disordered" evidence="18">
    <location>
        <begin position="1361"/>
        <end position="1417"/>
    </location>
</feature>
<dbReference type="FunFam" id="2.40.50.140:FF:000173">
    <property type="entry name" value="DNA ligase"/>
    <property type="match status" value="1"/>
</dbReference>
<dbReference type="SUPFAM" id="SSF56091">
    <property type="entry name" value="DNA ligase/mRNA capping enzyme, catalytic domain"/>
    <property type="match status" value="1"/>
</dbReference>
<dbReference type="InterPro" id="IPR012308">
    <property type="entry name" value="DNA_ligase_ATP-dep_N"/>
</dbReference>
<dbReference type="FunFam" id="3.40.50.10190:FF:000072">
    <property type="entry name" value="DNA ligase"/>
    <property type="match status" value="1"/>
</dbReference>
<dbReference type="SUPFAM" id="SSF55331">
    <property type="entry name" value="Tautomerase/MIF"/>
    <property type="match status" value="1"/>
</dbReference>
<evidence type="ECO:0000313" key="21">
    <source>
        <dbReference type="EMBL" id="CAH2069661.1"/>
    </source>
</evidence>
<dbReference type="EMBL" id="OU466862">
    <property type="protein sequence ID" value="CAH2069661.1"/>
    <property type="molecule type" value="Genomic_DNA"/>
</dbReference>
<feature type="non-terminal residue" evidence="21">
    <location>
        <position position="1429"/>
    </location>
</feature>
<evidence type="ECO:0000256" key="2">
    <source>
        <dbReference type="ARBA" id="ARBA00004123"/>
    </source>
</evidence>
<protein>
    <recommendedName>
        <fullName evidence="16">DNA ligase</fullName>
        <ecNumber evidence="16">6.5.1.1</ecNumber>
    </recommendedName>
</protein>
<dbReference type="InterPro" id="IPR012310">
    <property type="entry name" value="DNA_ligase_ATP-dep_cent"/>
</dbReference>
<dbReference type="InterPro" id="IPR000977">
    <property type="entry name" value="DNA_ligase_ATP-dep"/>
</dbReference>